<dbReference type="AlphaFoldDB" id="A0A6J6QSF1"/>
<dbReference type="PANTHER" id="PTHR47053:SF1">
    <property type="entry name" value="MUREIN DD-ENDOPEPTIDASE MEPH-RELATED"/>
    <property type="match status" value="1"/>
</dbReference>
<protein>
    <submittedName>
        <fullName evidence="6">Unannotated protein</fullName>
    </submittedName>
</protein>
<gene>
    <name evidence="6" type="ORF">UFOPK2689_00022</name>
</gene>
<dbReference type="PANTHER" id="PTHR47053">
    <property type="entry name" value="MUREIN DD-ENDOPEPTIDASE MEPH-RELATED"/>
    <property type="match status" value="1"/>
</dbReference>
<accession>A0A6J6QSF1</accession>
<keyword evidence="2" id="KW-0645">Protease</keyword>
<dbReference type="Gene3D" id="3.90.1720.10">
    <property type="entry name" value="endopeptidase domain like (from Nostoc punctiforme)"/>
    <property type="match status" value="1"/>
</dbReference>
<name>A0A6J6QSF1_9ZZZZ</name>
<dbReference type="Pfam" id="PF00877">
    <property type="entry name" value="NLPC_P60"/>
    <property type="match status" value="1"/>
</dbReference>
<dbReference type="GO" id="GO:0006508">
    <property type="term" value="P:proteolysis"/>
    <property type="evidence" value="ECO:0007669"/>
    <property type="project" value="UniProtKB-KW"/>
</dbReference>
<dbReference type="SUPFAM" id="SSF54001">
    <property type="entry name" value="Cysteine proteinases"/>
    <property type="match status" value="1"/>
</dbReference>
<comment type="similarity">
    <text evidence="1">Belongs to the peptidase C40 family.</text>
</comment>
<dbReference type="InterPro" id="IPR051202">
    <property type="entry name" value="Peptidase_C40"/>
</dbReference>
<evidence type="ECO:0000256" key="1">
    <source>
        <dbReference type="ARBA" id="ARBA00007074"/>
    </source>
</evidence>
<sequence>MLSVRLLLRLCAAPLALALSLPLAGAVHAANLAQIRAQVISLQQQATSIAESAQQAGFEMSSLTRKLATVQNQAKADQATVAQYSKTLGAIASEQYKTGGLGQGLQLLFSSDPTLYLEQSSTLDLITKKKASKLRQYTVAKQRLQATSLVVNDKLSLVKAAHDKFVARQAQANKKLAQAKTLLSKLSKEEQARLAALAKDEENADAAYSRKAIASAKIGSGRGAIALRYAIKQIGDRYVFGASGTTYWDCSGLTMRAFGKSGVSLPHSAAYQFRFGKSVPRGSMAPGDLVFFGRPITHVGIYLGGGQMVDAPRSGARVRVESFGSYFGRLPFVGARRI</sequence>
<evidence type="ECO:0000256" key="2">
    <source>
        <dbReference type="ARBA" id="ARBA00022670"/>
    </source>
</evidence>
<evidence type="ECO:0000259" key="5">
    <source>
        <dbReference type="PROSITE" id="PS51935"/>
    </source>
</evidence>
<dbReference type="PROSITE" id="PS51935">
    <property type="entry name" value="NLPC_P60"/>
    <property type="match status" value="1"/>
</dbReference>
<dbReference type="InterPro" id="IPR000064">
    <property type="entry name" value="NLP_P60_dom"/>
</dbReference>
<proteinExistence type="inferred from homology"/>
<dbReference type="GO" id="GO:0008234">
    <property type="term" value="F:cysteine-type peptidase activity"/>
    <property type="evidence" value="ECO:0007669"/>
    <property type="project" value="UniProtKB-KW"/>
</dbReference>
<feature type="domain" description="NlpC/P60" evidence="5">
    <location>
        <begin position="220"/>
        <end position="338"/>
    </location>
</feature>
<evidence type="ECO:0000256" key="3">
    <source>
        <dbReference type="ARBA" id="ARBA00022801"/>
    </source>
</evidence>
<keyword evidence="4" id="KW-0788">Thiol protease</keyword>
<organism evidence="6">
    <name type="scientific">freshwater metagenome</name>
    <dbReference type="NCBI Taxonomy" id="449393"/>
    <lineage>
        <taxon>unclassified sequences</taxon>
        <taxon>metagenomes</taxon>
        <taxon>ecological metagenomes</taxon>
    </lineage>
</organism>
<dbReference type="EMBL" id="CAEZYL010000001">
    <property type="protein sequence ID" value="CAB4712553.1"/>
    <property type="molecule type" value="Genomic_DNA"/>
</dbReference>
<evidence type="ECO:0000256" key="4">
    <source>
        <dbReference type="ARBA" id="ARBA00022807"/>
    </source>
</evidence>
<evidence type="ECO:0000313" key="6">
    <source>
        <dbReference type="EMBL" id="CAB4712553.1"/>
    </source>
</evidence>
<reference evidence="6" key="1">
    <citation type="submission" date="2020-05" db="EMBL/GenBank/DDBJ databases">
        <authorList>
            <person name="Chiriac C."/>
            <person name="Salcher M."/>
            <person name="Ghai R."/>
            <person name="Kavagutti S V."/>
        </authorList>
    </citation>
    <scope>NUCLEOTIDE SEQUENCE</scope>
</reference>
<dbReference type="InterPro" id="IPR038765">
    <property type="entry name" value="Papain-like_cys_pep_sf"/>
</dbReference>
<keyword evidence="3" id="KW-0378">Hydrolase</keyword>